<proteinExistence type="predicted"/>
<name>A0A5N4AHT8_PHOPY</name>
<protein>
    <recommendedName>
        <fullName evidence="3">BLUF domain-containing protein</fullName>
    </recommendedName>
</protein>
<evidence type="ECO:0000313" key="1">
    <source>
        <dbReference type="EMBL" id="KAB0796859.1"/>
    </source>
</evidence>
<comment type="caution">
    <text evidence="1">The sequence shown here is derived from an EMBL/GenBank/DDBJ whole genome shotgun (WGS) entry which is preliminary data.</text>
</comment>
<dbReference type="InterPro" id="IPR055308">
    <property type="entry name" value="TEX47-like"/>
</dbReference>
<dbReference type="PANTHER" id="PTHR34035:SF1">
    <property type="entry name" value="TESTIS-EXPRESSED PROTEIN 47"/>
    <property type="match status" value="1"/>
</dbReference>
<dbReference type="SUPFAM" id="SSF54975">
    <property type="entry name" value="Acylphosphatase/BLUF domain-like"/>
    <property type="match status" value="1"/>
</dbReference>
<dbReference type="EMBL" id="VVIM01000007">
    <property type="protein sequence ID" value="KAB0796859.1"/>
    <property type="molecule type" value="Genomic_DNA"/>
</dbReference>
<reference evidence="1 2" key="1">
    <citation type="journal article" date="2018" name="Elife">
        <title>Firefly genomes illuminate parallel origins of bioluminescence in beetles.</title>
        <authorList>
            <person name="Fallon T.R."/>
            <person name="Lower S.E."/>
            <person name="Chang C.H."/>
            <person name="Bessho-Uehara M."/>
            <person name="Martin G.J."/>
            <person name="Bewick A.J."/>
            <person name="Behringer M."/>
            <person name="Debat H.J."/>
            <person name="Wong I."/>
            <person name="Day J.C."/>
            <person name="Suvorov A."/>
            <person name="Silva C.J."/>
            <person name="Stanger-Hall K.F."/>
            <person name="Hall D.W."/>
            <person name="Schmitz R.J."/>
            <person name="Nelson D.R."/>
            <person name="Lewis S.M."/>
            <person name="Shigenobu S."/>
            <person name="Bybee S.M."/>
            <person name="Larracuente A.M."/>
            <person name="Oba Y."/>
            <person name="Weng J.K."/>
        </authorList>
    </citation>
    <scope>NUCLEOTIDE SEQUENCE [LARGE SCALE GENOMIC DNA]</scope>
    <source>
        <strain evidence="1">1611_PpyrPB1</strain>
        <tissue evidence="1">Whole body</tissue>
    </source>
</reference>
<dbReference type="InParanoid" id="A0A5N4AHT8"/>
<dbReference type="InterPro" id="IPR036046">
    <property type="entry name" value="Acylphosphatase-like_dom_sf"/>
</dbReference>
<dbReference type="AlphaFoldDB" id="A0A5N4AHT8"/>
<keyword evidence="2" id="KW-1185">Reference proteome</keyword>
<accession>A0A5N4AHT8</accession>
<dbReference type="PANTHER" id="PTHR34035">
    <property type="entry name" value="TESTIS-EXPRESSED PROTEIN 47"/>
    <property type="match status" value="1"/>
</dbReference>
<dbReference type="OrthoDB" id="548795at2759"/>
<organism evidence="1 2">
    <name type="scientific">Photinus pyralis</name>
    <name type="common">Common eastern firefly</name>
    <name type="synonym">Lampyris pyralis</name>
    <dbReference type="NCBI Taxonomy" id="7054"/>
    <lineage>
        <taxon>Eukaryota</taxon>
        <taxon>Metazoa</taxon>
        <taxon>Ecdysozoa</taxon>
        <taxon>Arthropoda</taxon>
        <taxon>Hexapoda</taxon>
        <taxon>Insecta</taxon>
        <taxon>Pterygota</taxon>
        <taxon>Neoptera</taxon>
        <taxon>Endopterygota</taxon>
        <taxon>Coleoptera</taxon>
        <taxon>Polyphaga</taxon>
        <taxon>Elateriformia</taxon>
        <taxon>Elateroidea</taxon>
        <taxon>Lampyridae</taxon>
        <taxon>Lampyrinae</taxon>
        <taxon>Photinus</taxon>
    </lineage>
</organism>
<evidence type="ECO:0008006" key="3">
    <source>
        <dbReference type="Google" id="ProtNLM"/>
    </source>
</evidence>
<gene>
    <name evidence="1" type="ORF">PPYR_10920</name>
</gene>
<sequence length="264" mass="30706">MNLMTEDDTSHQVEPARRTFLNVLVDNFKEAGRKNYVHRLIYIGDHTLSAEKGSSIGDIMQSTINMVNNEYNDEHLSGILLHYPKYFCHMLEGSEDSIIKHLILLKENVEYRTHCSRLKMLICYHHINQRFLNEWVAVTGKPPTLLERLDADSMDIGRSYKYVYNCVQKMYKLAACQRNDGFFEMDCLPEFGLIEFLLSSPHTMSLDQYIDLYGVIPVEDAYTELTWPVPSEFIPFHIFDQPYDPVTDLPNTMVHQEATEPIVE</sequence>
<evidence type="ECO:0000313" key="2">
    <source>
        <dbReference type="Proteomes" id="UP000327044"/>
    </source>
</evidence>
<dbReference type="Pfam" id="PF24787">
    <property type="entry name" value="TEX47"/>
    <property type="match status" value="1"/>
</dbReference>
<dbReference type="Proteomes" id="UP000327044">
    <property type="component" value="Unassembled WGS sequence"/>
</dbReference>